<dbReference type="Pfam" id="PF20064">
    <property type="entry name" value="DUF6463"/>
    <property type="match status" value="1"/>
</dbReference>
<feature type="transmembrane region" description="Helical" evidence="1">
    <location>
        <begin position="96"/>
        <end position="118"/>
    </location>
</feature>
<name>A0ABW8A144_9ACTN</name>
<dbReference type="RefSeq" id="WP_397020194.1">
    <property type="nucleotide sequence ID" value="NZ_JBITMB010000002.1"/>
</dbReference>
<feature type="transmembrane region" description="Helical" evidence="1">
    <location>
        <begin position="53"/>
        <end position="76"/>
    </location>
</feature>
<keyword evidence="3" id="KW-1185">Reference proteome</keyword>
<sequence length="171" mass="18333">MELQYRNYSSVFLEKQRGAPMSAPADRARALRGRRAERGSTRESILNRWVPRLAVGAAALHFVVAFTVADWTGIVGHGFVNTVGDDTVPDNARRMATLWFLMAGIGFLAFGTFARWAVKATGRMPAQIGGYLLLAGVPMAIMQPVSGGALLTAIGILALLAAKHTPPLGEQ</sequence>
<evidence type="ECO:0000313" key="3">
    <source>
        <dbReference type="Proteomes" id="UP001612928"/>
    </source>
</evidence>
<keyword evidence="1" id="KW-0812">Transmembrane</keyword>
<proteinExistence type="predicted"/>
<dbReference type="Proteomes" id="UP001612928">
    <property type="component" value="Unassembled WGS sequence"/>
</dbReference>
<evidence type="ECO:0000313" key="2">
    <source>
        <dbReference type="EMBL" id="MFI7440468.1"/>
    </source>
</evidence>
<protein>
    <submittedName>
        <fullName evidence="2">DUF6463 family protein</fullName>
    </submittedName>
</protein>
<accession>A0ABW8A144</accession>
<keyword evidence="1" id="KW-0472">Membrane</keyword>
<reference evidence="2 3" key="1">
    <citation type="submission" date="2024-10" db="EMBL/GenBank/DDBJ databases">
        <title>The Natural Products Discovery Center: Release of the First 8490 Sequenced Strains for Exploring Actinobacteria Biosynthetic Diversity.</title>
        <authorList>
            <person name="Kalkreuter E."/>
            <person name="Kautsar S.A."/>
            <person name="Yang D."/>
            <person name="Bader C.D."/>
            <person name="Teijaro C.N."/>
            <person name="Fluegel L."/>
            <person name="Davis C.M."/>
            <person name="Simpson J.R."/>
            <person name="Lauterbach L."/>
            <person name="Steele A.D."/>
            <person name="Gui C."/>
            <person name="Meng S."/>
            <person name="Li G."/>
            <person name="Viehrig K."/>
            <person name="Ye F."/>
            <person name="Su P."/>
            <person name="Kiefer A.F."/>
            <person name="Nichols A."/>
            <person name="Cepeda A.J."/>
            <person name="Yan W."/>
            <person name="Fan B."/>
            <person name="Jiang Y."/>
            <person name="Adhikari A."/>
            <person name="Zheng C.-J."/>
            <person name="Schuster L."/>
            <person name="Cowan T.M."/>
            <person name="Smanski M.J."/>
            <person name="Chevrette M.G."/>
            <person name="De Carvalho L.P.S."/>
            <person name="Shen B."/>
        </authorList>
    </citation>
    <scope>NUCLEOTIDE SEQUENCE [LARGE SCALE GENOMIC DNA]</scope>
    <source>
        <strain evidence="2 3">NPDC049503</strain>
    </source>
</reference>
<evidence type="ECO:0000256" key="1">
    <source>
        <dbReference type="SAM" id="Phobius"/>
    </source>
</evidence>
<gene>
    <name evidence="2" type="ORF">ACIBP5_10935</name>
</gene>
<dbReference type="EMBL" id="JBITMB010000002">
    <property type="protein sequence ID" value="MFI7440468.1"/>
    <property type="molecule type" value="Genomic_DNA"/>
</dbReference>
<keyword evidence="1" id="KW-1133">Transmembrane helix</keyword>
<dbReference type="InterPro" id="IPR045590">
    <property type="entry name" value="DUF6463"/>
</dbReference>
<feature type="transmembrane region" description="Helical" evidence="1">
    <location>
        <begin position="130"/>
        <end position="162"/>
    </location>
</feature>
<organism evidence="2 3">
    <name type="scientific">Nonomuraea indica</name>
    <dbReference type="NCBI Taxonomy" id="1581193"/>
    <lineage>
        <taxon>Bacteria</taxon>
        <taxon>Bacillati</taxon>
        <taxon>Actinomycetota</taxon>
        <taxon>Actinomycetes</taxon>
        <taxon>Streptosporangiales</taxon>
        <taxon>Streptosporangiaceae</taxon>
        <taxon>Nonomuraea</taxon>
    </lineage>
</organism>
<comment type="caution">
    <text evidence="2">The sequence shown here is derived from an EMBL/GenBank/DDBJ whole genome shotgun (WGS) entry which is preliminary data.</text>
</comment>